<feature type="region of interest" description="Disordered" evidence="1">
    <location>
        <begin position="511"/>
        <end position="530"/>
    </location>
</feature>
<dbReference type="KEGG" id="acab:QRX50_20710"/>
<dbReference type="InterPro" id="IPR057746">
    <property type="entry name" value="CpnT-like_N"/>
</dbReference>
<dbReference type="AlphaFoldDB" id="A0A9Y2IPP2"/>
<feature type="domain" description="Outer membrane channel protein CpnT-like N-terminal" evidence="2">
    <location>
        <begin position="86"/>
        <end position="202"/>
    </location>
</feature>
<accession>A0A9Y2IPP2</accession>
<evidence type="ECO:0000313" key="4">
    <source>
        <dbReference type="Proteomes" id="UP001236014"/>
    </source>
</evidence>
<dbReference type="RefSeq" id="WP_285973571.1">
    <property type="nucleotide sequence ID" value="NZ_CP127294.1"/>
</dbReference>
<feature type="region of interest" description="Disordered" evidence="1">
    <location>
        <begin position="539"/>
        <end position="569"/>
    </location>
</feature>
<evidence type="ECO:0000313" key="3">
    <source>
        <dbReference type="EMBL" id="WIX83010.1"/>
    </source>
</evidence>
<dbReference type="SUPFAM" id="SSF140453">
    <property type="entry name" value="EsxAB dimer-like"/>
    <property type="match status" value="1"/>
</dbReference>
<organism evidence="3 4">
    <name type="scientific">Amycolatopsis carbonis</name>
    <dbReference type="NCBI Taxonomy" id="715471"/>
    <lineage>
        <taxon>Bacteria</taxon>
        <taxon>Bacillati</taxon>
        <taxon>Actinomycetota</taxon>
        <taxon>Actinomycetes</taxon>
        <taxon>Pseudonocardiales</taxon>
        <taxon>Pseudonocardiaceae</taxon>
        <taxon>Amycolatopsis</taxon>
    </lineage>
</organism>
<reference evidence="3 4" key="1">
    <citation type="submission" date="2023-06" db="EMBL/GenBank/DDBJ databases">
        <authorList>
            <person name="Oyuntsetseg B."/>
            <person name="Kim S.B."/>
        </authorList>
    </citation>
    <scope>NUCLEOTIDE SEQUENCE [LARGE SCALE GENOMIC DNA]</scope>
    <source>
        <strain evidence="3 4">2-15</strain>
    </source>
</reference>
<evidence type="ECO:0000256" key="1">
    <source>
        <dbReference type="SAM" id="MobiDB-lite"/>
    </source>
</evidence>
<proteinExistence type="predicted"/>
<evidence type="ECO:0000259" key="2">
    <source>
        <dbReference type="Pfam" id="PF25547"/>
    </source>
</evidence>
<name>A0A9Y2IPP2_9PSEU</name>
<dbReference type="Pfam" id="PF25547">
    <property type="entry name" value="WXG100_2"/>
    <property type="match status" value="1"/>
</dbReference>
<dbReference type="InterPro" id="IPR036689">
    <property type="entry name" value="ESAT-6-like_sf"/>
</dbReference>
<feature type="compositionally biased region" description="Gly residues" evidence="1">
    <location>
        <begin position="285"/>
        <end position="305"/>
    </location>
</feature>
<keyword evidence="4" id="KW-1185">Reference proteome</keyword>
<protein>
    <submittedName>
        <fullName evidence="3">WXG100 family type VII secretion target</fullName>
    </submittedName>
</protein>
<dbReference type="Proteomes" id="UP001236014">
    <property type="component" value="Chromosome"/>
</dbReference>
<feature type="region of interest" description="Disordered" evidence="1">
    <location>
        <begin position="274"/>
        <end position="332"/>
    </location>
</feature>
<dbReference type="InterPro" id="IPR038332">
    <property type="entry name" value="PPE_sf"/>
</dbReference>
<dbReference type="EMBL" id="CP127294">
    <property type="protein sequence ID" value="WIX83010.1"/>
    <property type="molecule type" value="Genomic_DNA"/>
</dbReference>
<sequence>MTNPLVAAPVSSTTAFTGIQLLEDAQSVKTGIESGDWASAVLGAAGTAMDALAVVADPFGAILSSGVSWLMEHVGPLKDALDKLAGDPDQITAKAQTWQNISQELAAIGEDLTSLVQTDLQGWSGSAADAYRQRASDLAAVLGAASEAGAGAGTGVQTAGEVVAAVRSLVRDTIAKVVSHMISWALQVVFTLGVGLTWVVPQVVNLVARTATQIAGLVKRLVSALKTLSGLLGRASKVFDGVSDALKKVKTGKVSPPTAPGKLPPGVNSFIKLGGGAPGASRAGGPAGHAGGGTTASHAGGGGGSRSLDDDLPIAPDPPPQSAYGNHPAIPQSAHDHVIFGNLKPPRKPNKPWGFTGGHVLHDDLPAGTTAHNSAAAGANPSWHGAGVTGVKPPPPGLASVPGPGPFGSVPAPNGVYHLSNPTMTPPPGHIGDAGKPGSTMFPQGMNPGLVQNVGNQAWNGGATHGPMIPVTGPNGVKLDPHGNPQSYTWQGHGQIPYTPIWDERPDGTFGPTHGSGAGNHPNAGSTIHVSGYANPDYSAPAPPGIAAPPGGTAPAVIKPATYYPDGRN</sequence>
<gene>
    <name evidence="3" type="ORF">QRX50_20710</name>
</gene>
<dbReference type="Gene3D" id="1.20.1260.20">
    <property type="entry name" value="PPE superfamily"/>
    <property type="match status" value="1"/>
</dbReference>